<feature type="domain" description="Sigma-54 factor interaction" evidence="12">
    <location>
        <begin position="205"/>
        <end position="434"/>
    </location>
</feature>
<dbReference type="PANTHER" id="PTHR32071:SF3">
    <property type="entry name" value="HTH-TYPE TRANSCRIPTIONAL REGULATORY PROTEIN TYRR"/>
    <property type="match status" value="1"/>
</dbReference>
<keyword evidence="6" id="KW-0067">ATP-binding</keyword>
<dbReference type="InterPro" id="IPR013767">
    <property type="entry name" value="PAS_fold"/>
</dbReference>
<dbReference type="InterPro" id="IPR000014">
    <property type="entry name" value="PAS"/>
</dbReference>
<evidence type="ECO:0000256" key="4">
    <source>
        <dbReference type="ARBA" id="ARBA00022741"/>
    </source>
</evidence>
<evidence type="ECO:0000256" key="6">
    <source>
        <dbReference type="ARBA" id="ARBA00022840"/>
    </source>
</evidence>
<keyword evidence="2" id="KW-0963">Cytoplasm</keyword>
<dbReference type="GO" id="GO:0003677">
    <property type="term" value="F:DNA binding"/>
    <property type="evidence" value="ECO:0007669"/>
    <property type="project" value="UniProtKB-KW"/>
</dbReference>
<evidence type="ECO:0000256" key="1">
    <source>
        <dbReference type="ARBA" id="ARBA00004496"/>
    </source>
</evidence>
<dbReference type="InterPro" id="IPR045865">
    <property type="entry name" value="ACT-like_dom_sf"/>
</dbReference>
<dbReference type="InterPro" id="IPR002078">
    <property type="entry name" value="Sigma_54_int"/>
</dbReference>
<keyword evidence="4" id="KW-0547">Nucleotide-binding</keyword>
<dbReference type="PROSITE" id="PS50112">
    <property type="entry name" value="PAS"/>
    <property type="match status" value="1"/>
</dbReference>
<proteinExistence type="predicted"/>
<name>A0A1B9P2Y7_ALILO</name>
<dbReference type="Pfam" id="PF00989">
    <property type="entry name" value="PAS"/>
    <property type="match status" value="1"/>
</dbReference>
<dbReference type="SUPFAM" id="SSF55785">
    <property type="entry name" value="PYP-like sensor domain (PAS domain)"/>
    <property type="match status" value="1"/>
</dbReference>
<feature type="domain" description="ACT" evidence="14">
    <location>
        <begin position="2"/>
        <end position="72"/>
    </location>
</feature>
<dbReference type="InterPro" id="IPR030828">
    <property type="entry name" value="HTH_TyrR"/>
</dbReference>
<dbReference type="OrthoDB" id="9804019at2"/>
<evidence type="ECO:0000256" key="7">
    <source>
        <dbReference type="ARBA" id="ARBA00023015"/>
    </source>
</evidence>
<dbReference type="InterPro" id="IPR027417">
    <property type="entry name" value="P-loop_NTPase"/>
</dbReference>
<dbReference type="InterPro" id="IPR003593">
    <property type="entry name" value="AAA+_ATPase"/>
</dbReference>
<dbReference type="SMART" id="SM00091">
    <property type="entry name" value="PAS"/>
    <property type="match status" value="1"/>
</dbReference>
<dbReference type="PROSITE" id="PS00676">
    <property type="entry name" value="SIGMA54_INTERACT_2"/>
    <property type="match status" value="1"/>
</dbReference>
<dbReference type="InterPro" id="IPR002912">
    <property type="entry name" value="ACT_dom"/>
</dbReference>
<keyword evidence="5" id="KW-0058">Aromatic hydrocarbons catabolism</keyword>
<dbReference type="Gene3D" id="1.10.8.60">
    <property type="match status" value="1"/>
</dbReference>
<evidence type="ECO:0000259" key="13">
    <source>
        <dbReference type="PROSITE" id="PS50112"/>
    </source>
</evidence>
<dbReference type="Pfam" id="PF25601">
    <property type="entry name" value="AAA_lid_14"/>
    <property type="match status" value="1"/>
</dbReference>
<dbReference type="SUPFAM" id="SSF52540">
    <property type="entry name" value="P-loop containing nucleoside triphosphate hydrolases"/>
    <property type="match status" value="1"/>
</dbReference>
<reference evidence="15 16" key="1">
    <citation type="submission" date="2016-06" db="EMBL/GenBank/DDBJ databases">
        <authorList>
            <person name="Kjaerup R.B."/>
            <person name="Dalgaard T.S."/>
            <person name="Juul-Madsen H.R."/>
        </authorList>
    </citation>
    <scope>NUCLEOTIDE SEQUENCE [LARGE SCALE GENOMIC DNA]</scope>
    <source>
        <strain evidence="15 16">1S159</strain>
    </source>
</reference>
<evidence type="ECO:0000256" key="5">
    <source>
        <dbReference type="ARBA" id="ARBA00022797"/>
    </source>
</evidence>
<dbReference type="SUPFAM" id="SSF46689">
    <property type="entry name" value="Homeodomain-like"/>
    <property type="match status" value="1"/>
</dbReference>
<sequence length="515" mass="58043">MRLEVQCKDRLGLTRELLDILASQSIDLRDIEIDKSGLIYLNFPEVDFEEFSLLMAKIRRIDGVIDVRKIQFLPSERRNTELLAVLSTLPDPVFSINLKGKIDTVNHAVMSLFKLEREALIAQPATVLVPDFNVMLWLEESRIRQRESMKVDGVAYVMEIMPVYITNDSNASILVSAVVIIKPAVESQHARPFIPESSNLGFEHFVGSSTKYKKLISQAKKLSDIDQSLLIQGETGTGKEMLARACHNASIRSGKAFMVVNCAAMPDDVAETELFGYAPGAFPNMPEGKKGIIEQADGGTVFFDEISEMSPLLQIKLLRFIQDGNFRRVGEEKEIHVDVGIIGASKKELLDLVEQGIFREDLYYRLNVLFLEIPPLRERPSDVATLFEFFVAQLCKELGIVKPSISEDVYEYLRSYSWPGNVRQLKSATLKALTQMDRNQLNISHFMLPNMDKNSTNMMNLNIDGTLDEIMKTYESTILSSLYSDFPSSRKLAKRLGVSHTAIANKLRDYGIGKK</sequence>
<feature type="domain" description="PAS" evidence="13">
    <location>
        <begin position="78"/>
        <end position="131"/>
    </location>
</feature>
<dbReference type="Gene3D" id="1.10.10.60">
    <property type="entry name" value="Homeodomain-like"/>
    <property type="match status" value="1"/>
</dbReference>
<comment type="caution">
    <text evidence="15">The sequence shown here is derived from an EMBL/GenBank/DDBJ whole genome shotgun (WGS) entry which is preliminary data.</text>
</comment>
<evidence type="ECO:0000256" key="2">
    <source>
        <dbReference type="ARBA" id="ARBA00022490"/>
    </source>
</evidence>
<dbReference type="InterPro" id="IPR035965">
    <property type="entry name" value="PAS-like_dom_sf"/>
</dbReference>
<dbReference type="PANTHER" id="PTHR32071">
    <property type="entry name" value="TRANSCRIPTIONAL REGULATORY PROTEIN"/>
    <property type="match status" value="1"/>
</dbReference>
<dbReference type="InterPro" id="IPR058031">
    <property type="entry name" value="AAA_lid_NorR"/>
</dbReference>
<keyword evidence="9" id="KW-0010">Activator</keyword>
<dbReference type="AlphaFoldDB" id="A0A1B9P2Y7"/>
<dbReference type="Gene3D" id="3.30.70.260">
    <property type="match status" value="1"/>
</dbReference>
<dbReference type="InterPro" id="IPR025662">
    <property type="entry name" value="Sigma_54_int_dom_ATP-bd_1"/>
</dbReference>
<dbReference type="EMBL" id="MAJU01000004">
    <property type="protein sequence ID" value="OCH22881.1"/>
    <property type="molecule type" value="Genomic_DNA"/>
</dbReference>
<dbReference type="GO" id="GO:0005737">
    <property type="term" value="C:cytoplasm"/>
    <property type="evidence" value="ECO:0007669"/>
    <property type="project" value="UniProtKB-SubCell"/>
</dbReference>
<keyword evidence="3" id="KW-0678">Repressor</keyword>
<dbReference type="SUPFAM" id="SSF55021">
    <property type="entry name" value="ACT-like"/>
    <property type="match status" value="1"/>
</dbReference>
<evidence type="ECO:0000313" key="15">
    <source>
        <dbReference type="EMBL" id="OCH22881.1"/>
    </source>
</evidence>
<dbReference type="CDD" id="cd04877">
    <property type="entry name" value="ACT_TyrR"/>
    <property type="match status" value="1"/>
</dbReference>
<evidence type="ECO:0000256" key="3">
    <source>
        <dbReference type="ARBA" id="ARBA00022491"/>
    </source>
</evidence>
<dbReference type="NCBIfam" id="TIGR04381">
    <property type="entry name" value="HTH_TypR"/>
    <property type="match status" value="1"/>
</dbReference>
<keyword evidence="10" id="KW-0804">Transcription</keyword>
<dbReference type="RefSeq" id="WP_012552138.1">
    <property type="nucleotide sequence ID" value="NZ_CAWMPN010000004.1"/>
</dbReference>
<dbReference type="STRING" id="688.A6E04_02970"/>
<dbReference type="Pfam" id="PF18024">
    <property type="entry name" value="HTH_50"/>
    <property type="match status" value="1"/>
</dbReference>
<evidence type="ECO:0000256" key="10">
    <source>
        <dbReference type="ARBA" id="ARBA00023163"/>
    </source>
</evidence>
<comment type="subcellular location">
    <subcellularLocation>
        <location evidence="1">Cytoplasm</location>
    </subcellularLocation>
</comment>
<dbReference type="Pfam" id="PF00158">
    <property type="entry name" value="Sigma54_activat"/>
    <property type="match status" value="1"/>
</dbReference>
<keyword evidence="7" id="KW-0805">Transcription regulation</keyword>
<dbReference type="FunFam" id="3.40.50.300:FF:000006">
    <property type="entry name" value="DNA-binding transcriptional regulator NtrC"/>
    <property type="match status" value="1"/>
</dbReference>
<dbReference type="NCBIfam" id="NF008085">
    <property type="entry name" value="PRK10820.1"/>
    <property type="match status" value="1"/>
</dbReference>
<organism evidence="15 16">
    <name type="scientific">Aliivibrio logei</name>
    <name type="common">Vibrio logei</name>
    <dbReference type="NCBI Taxonomy" id="688"/>
    <lineage>
        <taxon>Bacteria</taxon>
        <taxon>Pseudomonadati</taxon>
        <taxon>Pseudomonadota</taxon>
        <taxon>Gammaproteobacteria</taxon>
        <taxon>Vibrionales</taxon>
        <taxon>Vibrionaceae</taxon>
        <taxon>Aliivibrio</taxon>
    </lineage>
</organism>
<dbReference type="Gene3D" id="3.30.450.20">
    <property type="entry name" value="PAS domain"/>
    <property type="match status" value="1"/>
</dbReference>
<dbReference type="Gene3D" id="3.40.50.300">
    <property type="entry name" value="P-loop containing nucleotide triphosphate hydrolases"/>
    <property type="match status" value="1"/>
</dbReference>
<evidence type="ECO:0000256" key="9">
    <source>
        <dbReference type="ARBA" id="ARBA00023159"/>
    </source>
</evidence>
<dbReference type="PROSITE" id="PS51671">
    <property type="entry name" value="ACT"/>
    <property type="match status" value="1"/>
</dbReference>
<evidence type="ECO:0000256" key="11">
    <source>
        <dbReference type="ARBA" id="ARBA00029500"/>
    </source>
</evidence>
<dbReference type="PROSITE" id="PS00675">
    <property type="entry name" value="SIGMA54_INTERACT_1"/>
    <property type="match status" value="1"/>
</dbReference>
<protein>
    <recommendedName>
        <fullName evidence="11">HTH-type transcriptional regulatory protein TyrR</fullName>
    </recommendedName>
</protein>
<gene>
    <name evidence="15" type="ORF">A6E04_02970</name>
</gene>
<dbReference type="Proteomes" id="UP000093523">
    <property type="component" value="Unassembled WGS sequence"/>
</dbReference>
<evidence type="ECO:0000256" key="8">
    <source>
        <dbReference type="ARBA" id="ARBA00023125"/>
    </source>
</evidence>
<dbReference type="CDD" id="cd00009">
    <property type="entry name" value="AAA"/>
    <property type="match status" value="1"/>
</dbReference>
<dbReference type="GO" id="GO:0006355">
    <property type="term" value="P:regulation of DNA-templated transcription"/>
    <property type="evidence" value="ECO:0007669"/>
    <property type="project" value="InterPro"/>
</dbReference>
<keyword evidence="8 15" id="KW-0238">DNA-binding</keyword>
<evidence type="ECO:0000259" key="14">
    <source>
        <dbReference type="PROSITE" id="PS51671"/>
    </source>
</evidence>
<dbReference type="PROSITE" id="PS50045">
    <property type="entry name" value="SIGMA54_INTERACT_4"/>
    <property type="match status" value="1"/>
</dbReference>
<dbReference type="GO" id="GO:0005524">
    <property type="term" value="F:ATP binding"/>
    <property type="evidence" value="ECO:0007669"/>
    <property type="project" value="UniProtKB-KW"/>
</dbReference>
<dbReference type="SMART" id="SM00382">
    <property type="entry name" value="AAA"/>
    <property type="match status" value="1"/>
</dbReference>
<dbReference type="InterPro" id="IPR009057">
    <property type="entry name" value="Homeodomain-like_sf"/>
</dbReference>
<accession>A0A1B9P2Y7</accession>
<dbReference type="InterPro" id="IPR025943">
    <property type="entry name" value="Sigma_54_int_dom_ATP-bd_2"/>
</dbReference>
<evidence type="ECO:0000313" key="16">
    <source>
        <dbReference type="Proteomes" id="UP000093523"/>
    </source>
</evidence>
<evidence type="ECO:0000259" key="12">
    <source>
        <dbReference type="PROSITE" id="PS50045"/>
    </source>
</evidence>